<dbReference type="AlphaFoldDB" id="A0A7W7VXE0"/>
<feature type="region of interest" description="Disordered" evidence="2">
    <location>
        <begin position="1"/>
        <end position="24"/>
    </location>
</feature>
<comment type="caution">
    <text evidence="3">The sequence shown here is derived from an EMBL/GenBank/DDBJ whole genome shotgun (WGS) entry which is preliminary data.</text>
</comment>
<gene>
    <name evidence="3" type="ORF">FHR34_004851</name>
</gene>
<protein>
    <submittedName>
        <fullName evidence="3">Uncharacterized protein</fullName>
    </submittedName>
</protein>
<organism evidence="3 4">
    <name type="scientific">Kitasatospora kifunensis</name>
    <name type="common">Streptomyces kifunensis</name>
    <dbReference type="NCBI Taxonomy" id="58351"/>
    <lineage>
        <taxon>Bacteria</taxon>
        <taxon>Bacillati</taxon>
        <taxon>Actinomycetota</taxon>
        <taxon>Actinomycetes</taxon>
        <taxon>Kitasatosporales</taxon>
        <taxon>Streptomycetaceae</taxon>
        <taxon>Kitasatospora</taxon>
    </lineage>
</organism>
<feature type="region of interest" description="Disordered" evidence="2">
    <location>
        <begin position="303"/>
        <end position="335"/>
    </location>
</feature>
<proteinExistence type="predicted"/>
<evidence type="ECO:0000313" key="3">
    <source>
        <dbReference type="EMBL" id="MBB4925858.1"/>
    </source>
</evidence>
<keyword evidence="1" id="KW-0175">Coiled coil</keyword>
<evidence type="ECO:0000313" key="4">
    <source>
        <dbReference type="Proteomes" id="UP000540506"/>
    </source>
</evidence>
<dbReference type="RefSeq" id="WP_246560055.1">
    <property type="nucleotide sequence ID" value="NZ_JACHJV010000001.1"/>
</dbReference>
<feature type="coiled-coil region" evidence="1">
    <location>
        <begin position="200"/>
        <end position="231"/>
    </location>
</feature>
<dbReference type="Proteomes" id="UP000540506">
    <property type="component" value="Unassembled WGS sequence"/>
</dbReference>
<reference evidence="3 4" key="1">
    <citation type="submission" date="2020-08" db="EMBL/GenBank/DDBJ databases">
        <title>Sequencing the genomes of 1000 actinobacteria strains.</title>
        <authorList>
            <person name="Klenk H.-P."/>
        </authorList>
    </citation>
    <scope>NUCLEOTIDE SEQUENCE [LARGE SCALE GENOMIC DNA]</scope>
    <source>
        <strain evidence="3 4">DSM 41654</strain>
    </source>
</reference>
<sequence length="561" mass="60125">MAARRRKNPDHPSATGPDALPGESLLPADFELADLYGAHGADGLDEEEDLDDLAVLVPPVRLLPEAELAAAALAVPLIARAVKLARWSAPFRPVDELGDLLDADREIAARLLGLAPAEGEVPEEAVLEAMRVWSLASDLELVLVAHDEAGQRSAGPSRDLAAVEQGDPESVLELWLAAADVIAELAVEIEPLDDEPDAGEQADDERAEELLAQYEEVQEQAAELLDEALQVLYEATAFAEPGQETVPLGVLAALLVVPDGEEPDEEMLGDITDVMVALDPMLADLAEIGLLEYQPIDPELFDEEEEPEAAAGERESAGRETTARQGGEPTAAEQALDEAEAARFGLVKLTPLGQYGVRQWLLDEGYEAPLVGELATGDATALLQGIAEAGNVLPEQEIRVWLADREPLAAARELLVAARGADRTAPLRRMLCQLALGELGEAAEPAAREVLDDPELGGGARAWLVSRGAQDVPAPERAMVLWTTVDTFAAQLLDSEGDAELLRELISGMPVTDNPASFFGELWRVEHPYTAQVLEAVGELHLDRQVAKEARKAAFKARSRQ</sequence>
<feature type="compositionally biased region" description="Basic and acidic residues" evidence="2">
    <location>
        <begin position="311"/>
        <end position="322"/>
    </location>
</feature>
<dbReference type="EMBL" id="JACHJV010000001">
    <property type="protein sequence ID" value="MBB4925858.1"/>
    <property type="molecule type" value="Genomic_DNA"/>
</dbReference>
<evidence type="ECO:0000256" key="2">
    <source>
        <dbReference type="SAM" id="MobiDB-lite"/>
    </source>
</evidence>
<keyword evidence="4" id="KW-1185">Reference proteome</keyword>
<name>A0A7W7VXE0_KITKI</name>
<evidence type="ECO:0000256" key="1">
    <source>
        <dbReference type="SAM" id="Coils"/>
    </source>
</evidence>
<accession>A0A7W7VXE0</accession>